<evidence type="ECO:0000256" key="1">
    <source>
        <dbReference type="SAM" id="Phobius"/>
    </source>
</evidence>
<feature type="domain" description="Fatty acid desaturase" evidence="2">
    <location>
        <begin position="83"/>
        <end position="349"/>
    </location>
</feature>
<dbReference type="OrthoDB" id="104711at2"/>
<dbReference type="InterPro" id="IPR012171">
    <property type="entry name" value="Fatty_acid_desaturase"/>
</dbReference>
<dbReference type="Proteomes" id="UP000316256">
    <property type="component" value="Unassembled WGS sequence"/>
</dbReference>
<evidence type="ECO:0000313" key="3">
    <source>
        <dbReference type="EMBL" id="TQF73335.1"/>
    </source>
</evidence>
<feature type="transmembrane region" description="Helical" evidence="1">
    <location>
        <begin position="74"/>
        <end position="97"/>
    </location>
</feature>
<accession>A0A541BLY2</accession>
<protein>
    <submittedName>
        <fullName evidence="3">Acyl-CoA desaturase</fullName>
    </submittedName>
</protein>
<dbReference type="PANTHER" id="PTHR19353:SF84">
    <property type="entry name" value="ACYL-COA DELTA-9-DESATURASE, DESB"/>
    <property type="match status" value="1"/>
</dbReference>
<dbReference type="PANTHER" id="PTHR19353">
    <property type="entry name" value="FATTY ACID DESATURASE 2"/>
    <property type="match status" value="1"/>
</dbReference>
<name>A0A541BLY2_9NOCA</name>
<dbReference type="RefSeq" id="WP_142097120.1">
    <property type="nucleotide sequence ID" value="NZ_VIGH01000003.1"/>
</dbReference>
<comment type="caution">
    <text evidence="3">The sequence shown here is derived from an EMBL/GenBank/DDBJ whole genome shotgun (WGS) entry which is preliminary data.</text>
</comment>
<keyword evidence="4" id="KW-1185">Reference proteome</keyword>
<organism evidence="3 4">
    <name type="scientific">Rhodococcus spelaei</name>
    <dbReference type="NCBI Taxonomy" id="2546320"/>
    <lineage>
        <taxon>Bacteria</taxon>
        <taxon>Bacillati</taxon>
        <taxon>Actinomycetota</taxon>
        <taxon>Actinomycetes</taxon>
        <taxon>Mycobacteriales</taxon>
        <taxon>Nocardiaceae</taxon>
        <taxon>Rhodococcus</taxon>
    </lineage>
</organism>
<evidence type="ECO:0000259" key="2">
    <source>
        <dbReference type="Pfam" id="PF00487"/>
    </source>
</evidence>
<dbReference type="GO" id="GO:0016020">
    <property type="term" value="C:membrane"/>
    <property type="evidence" value="ECO:0007669"/>
    <property type="project" value="TreeGrafter"/>
</dbReference>
<sequence length="390" mass="44259">MLGISLPTLPLLGGAKHDPSTDPVVLSYEQVEEIGRDLDALRAEVVADLGAKDREYIYRIIKAQRGFEVAGRGLMYLGFLPPFWLAAVGALGVSKILDNMEIGHNVMHGQYDWMREPGLNSRVFEWDTVCPADQWRHSHNYMHHTYTNIVGRDRDIGYGILRMDQGQKWHPYYLGNPVYAFALMMLFEWGVMLHDLETENVIKGKRKWHDVKPLLQGMRRKAGRQVLKDYVVFPLLTGPLFVTTLLGNASANLVRNVWTYSIIFCGHFPTGVQTFTEEETAEETRGQWYVRQMLGSANIEGSRLFHIMSGNLSHQIEHHLFPDIPANRYPEMAPRVRALCEKNGLPYNTGGFFKQIGSVWGKIFTLALPDFLTGSTPPTGVIVERRKATV</sequence>
<evidence type="ECO:0000313" key="4">
    <source>
        <dbReference type="Proteomes" id="UP000316256"/>
    </source>
</evidence>
<dbReference type="GO" id="GO:0006629">
    <property type="term" value="P:lipid metabolic process"/>
    <property type="evidence" value="ECO:0007669"/>
    <property type="project" value="InterPro"/>
</dbReference>
<dbReference type="CDD" id="cd03506">
    <property type="entry name" value="Delta6-FADS-like"/>
    <property type="match status" value="1"/>
</dbReference>
<dbReference type="GO" id="GO:0016717">
    <property type="term" value="F:oxidoreductase activity, acting on paired donors, with oxidation of a pair of donors resulting in the reduction of molecular oxygen to two molecules of water"/>
    <property type="evidence" value="ECO:0007669"/>
    <property type="project" value="TreeGrafter"/>
</dbReference>
<reference evidence="3 4" key="1">
    <citation type="submission" date="2019-06" db="EMBL/GenBank/DDBJ databases">
        <title>Rhodococcus spaelei sp. nov., isolated from a cave.</title>
        <authorList>
            <person name="Lee S.D."/>
        </authorList>
    </citation>
    <scope>NUCLEOTIDE SEQUENCE [LARGE SCALE GENOMIC DNA]</scope>
    <source>
        <strain evidence="3 4">C9-5</strain>
    </source>
</reference>
<dbReference type="Pfam" id="PF00487">
    <property type="entry name" value="FA_desaturase"/>
    <property type="match status" value="1"/>
</dbReference>
<keyword evidence="1" id="KW-1133">Transmembrane helix</keyword>
<dbReference type="EMBL" id="VIGH01000003">
    <property type="protein sequence ID" value="TQF73335.1"/>
    <property type="molecule type" value="Genomic_DNA"/>
</dbReference>
<dbReference type="InterPro" id="IPR005804">
    <property type="entry name" value="FA_desaturase_dom"/>
</dbReference>
<gene>
    <name evidence="3" type="ORF">FK531_07425</name>
</gene>
<dbReference type="AlphaFoldDB" id="A0A541BLY2"/>
<proteinExistence type="predicted"/>
<keyword evidence="1" id="KW-0812">Transmembrane</keyword>
<feature type="transmembrane region" description="Helical" evidence="1">
    <location>
        <begin position="178"/>
        <end position="196"/>
    </location>
</feature>
<keyword evidence="1" id="KW-0472">Membrane</keyword>